<feature type="signal peptide" evidence="1">
    <location>
        <begin position="1"/>
        <end position="19"/>
    </location>
</feature>
<dbReference type="AlphaFoldDB" id="A0A368V5G7"/>
<keyword evidence="5" id="KW-1185">Reference proteome</keyword>
<evidence type="ECO:0000256" key="1">
    <source>
        <dbReference type="SAM" id="SignalP"/>
    </source>
</evidence>
<dbReference type="InterPro" id="IPR021326">
    <property type="entry name" value="DUF2931"/>
</dbReference>
<organism evidence="3 4">
    <name type="scientific">Marinobacter nauticus</name>
    <name type="common">Marinobacter hydrocarbonoclasticus</name>
    <name type="synonym">Marinobacter aquaeolei</name>
    <dbReference type="NCBI Taxonomy" id="2743"/>
    <lineage>
        <taxon>Bacteria</taxon>
        <taxon>Pseudomonadati</taxon>
        <taxon>Pseudomonadota</taxon>
        <taxon>Gammaproteobacteria</taxon>
        <taxon>Pseudomonadales</taxon>
        <taxon>Marinobacteraceae</taxon>
        <taxon>Marinobacter</taxon>
    </lineage>
</organism>
<dbReference type="RefSeq" id="WP_113879335.1">
    <property type="nucleotide sequence ID" value="NZ_CAJXYA010000001.1"/>
</dbReference>
<dbReference type="EMBL" id="QPJB01000003">
    <property type="protein sequence ID" value="RCW36309.1"/>
    <property type="molecule type" value="Genomic_DNA"/>
</dbReference>
<keyword evidence="1" id="KW-0732">Signal</keyword>
<reference evidence="3 4" key="1">
    <citation type="submission" date="2018-07" db="EMBL/GenBank/DDBJ databases">
        <title>Freshwater and sediment microbial communities from various areas in North America, analyzing microbe dynamics in response to fracking.</title>
        <authorList>
            <person name="Lamendella R."/>
        </authorList>
    </citation>
    <scope>NUCLEOTIDE SEQUENCE [LARGE SCALE GENOMIC DNA]</scope>
    <source>
        <strain evidence="3 4">114E</strain>
        <strain evidence="2 5">114E_o</strain>
    </source>
</reference>
<proteinExistence type="predicted"/>
<accession>A0A368V5G7</accession>
<dbReference type="PROSITE" id="PS51257">
    <property type="entry name" value="PROKAR_LIPOPROTEIN"/>
    <property type="match status" value="1"/>
</dbReference>
<comment type="caution">
    <text evidence="3">The sequence shown here is derived from an EMBL/GenBank/DDBJ whole genome shotgun (WGS) entry which is preliminary data.</text>
</comment>
<name>A0A368V5G7_MARNT</name>
<dbReference type="Proteomes" id="UP000252795">
    <property type="component" value="Unassembled WGS sequence"/>
</dbReference>
<dbReference type="EMBL" id="QNSA01000003">
    <property type="protein sequence ID" value="RBP75500.1"/>
    <property type="molecule type" value="Genomic_DNA"/>
</dbReference>
<dbReference type="Pfam" id="PF11153">
    <property type="entry name" value="DUF2931"/>
    <property type="match status" value="1"/>
</dbReference>
<sequence length="203" mass="23422">MSRNNFLKLLFILAIYSVAGCSNKPIAENDISWYFSLATPKHYDVWVEHLQFERSGERSWYHPAGSMSCCWKGPSGPAGIAGRMDLFPDYVAIQWFSFAEQKFYQRIIKVPRAWQDRMREPALLQTELHGGVMKPRNFIVFGLAPGGEVVVWMMNQIGNEVELGRFQANELDRDPDIYRVNTEEYLEQHGDFLDQHGIPTSGW</sequence>
<evidence type="ECO:0000313" key="4">
    <source>
        <dbReference type="Proteomes" id="UP000252795"/>
    </source>
</evidence>
<protein>
    <submittedName>
        <fullName evidence="3">DUF2931 family protein</fullName>
    </submittedName>
</protein>
<gene>
    <name evidence="3" type="ORF">DET51_103100</name>
    <name evidence="2" type="ORF">DET64_103100</name>
</gene>
<evidence type="ECO:0000313" key="2">
    <source>
        <dbReference type="EMBL" id="RBP75500.1"/>
    </source>
</evidence>
<dbReference type="Proteomes" id="UP000253065">
    <property type="component" value="Unassembled WGS sequence"/>
</dbReference>
<evidence type="ECO:0000313" key="3">
    <source>
        <dbReference type="EMBL" id="RCW36309.1"/>
    </source>
</evidence>
<evidence type="ECO:0000313" key="5">
    <source>
        <dbReference type="Proteomes" id="UP000253065"/>
    </source>
</evidence>
<feature type="chain" id="PRO_5030068062" evidence="1">
    <location>
        <begin position="20"/>
        <end position="203"/>
    </location>
</feature>